<dbReference type="InterPro" id="IPR027417">
    <property type="entry name" value="P-loop_NTPase"/>
</dbReference>
<evidence type="ECO:0000256" key="2">
    <source>
        <dbReference type="ARBA" id="ARBA00022679"/>
    </source>
</evidence>
<evidence type="ECO:0000256" key="4">
    <source>
        <dbReference type="ARBA" id="ARBA00022840"/>
    </source>
</evidence>
<dbReference type="Proteomes" id="UP000492821">
    <property type="component" value="Unassembled WGS sequence"/>
</dbReference>
<dbReference type="AlphaFoldDB" id="A0A7E4UVE0"/>
<dbReference type="Pfam" id="PF01715">
    <property type="entry name" value="IPPT"/>
    <property type="match status" value="1"/>
</dbReference>
<keyword evidence="2" id="KW-0808">Transferase</keyword>
<name>A0A7E4UVE0_PANRE</name>
<accession>A0A7E4UVE0</accession>
<reference evidence="5" key="1">
    <citation type="journal article" date="2013" name="Genetics">
        <title>The draft genome and transcriptome of Panagrellus redivivus are shaped by the harsh demands of a free-living lifestyle.</title>
        <authorList>
            <person name="Srinivasan J."/>
            <person name="Dillman A.R."/>
            <person name="Macchietto M.G."/>
            <person name="Heikkinen L."/>
            <person name="Lakso M."/>
            <person name="Fracchia K.M."/>
            <person name="Antoshechkin I."/>
            <person name="Mortazavi A."/>
            <person name="Wong G."/>
            <person name="Sternberg P.W."/>
        </authorList>
    </citation>
    <scope>NUCLEOTIDE SEQUENCE [LARGE SCALE GENOMIC DNA]</scope>
    <source>
        <strain evidence="5">MT8872</strain>
    </source>
</reference>
<keyword evidence="3" id="KW-0547">Nucleotide-binding</keyword>
<keyword evidence="5" id="KW-1185">Reference proteome</keyword>
<organism evidence="5 6">
    <name type="scientific">Panagrellus redivivus</name>
    <name type="common">Microworm</name>
    <dbReference type="NCBI Taxonomy" id="6233"/>
    <lineage>
        <taxon>Eukaryota</taxon>
        <taxon>Metazoa</taxon>
        <taxon>Ecdysozoa</taxon>
        <taxon>Nematoda</taxon>
        <taxon>Chromadorea</taxon>
        <taxon>Rhabditida</taxon>
        <taxon>Tylenchina</taxon>
        <taxon>Panagrolaimomorpha</taxon>
        <taxon>Panagrolaimoidea</taxon>
        <taxon>Panagrolaimidae</taxon>
        <taxon>Panagrellus</taxon>
    </lineage>
</organism>
<proteinExistence type="inferred from homology"/>
<dbReference type="WBParaSite" id="Pan_g13305.t1">
    <property type="protein sequence ID" value="Pan_g13305.t1"/>
    <property type="gene ID" value="Pan_g13305"/>
</dbReference>
<evidence type="ECO:0000256" key="3">
    <source>
        <dbReference type="ARBA" id="ARBA00022741"/>
    </source>
</evidence>
<dbReference type="GO" id="GO:0005524">
    <property type="term" value="F:ATP binding"/>
    <property type="evidence" value="ECO:0007669"/>
    <property type="project" value="UniProtKB-KW"/>
</dbReference>
<evidence type="ECO:0000313" key="6">
    <source>
        <dbReference type="WBParaSite" id="Pan_g13305.t1"/>
    </source>
</evidence>
<dbReference type="SUPFAM" id="SSF52540">
    <property type="entry name" value="P-loop containing nucleoside triphosphate hydrolases"/>
    <property type="match status" value="1"/>
</dbReference>
<comment type="similarity">
    <text evidence="1">Belongs to the IPP transferase family.</text>
</comment>
<keyword evidence="4" id="KW-0067">ATP-binding</keyword>
<dbReference type="GO" id="GO:0006400">
    <property type="term" value="P:tRNA modification"/>
    <property type="evidence" value="ECO:0007669"/>
    <property type="project" value="TreeGrafter"/>
</dbReference>
<evidence type="ECO:0000313" key="5">
    <source>
        <dbReference type="Proteomes" id="UP000492821"/>
    </source>
</evidence>
<evidence type="ECO:0000256" key="1">
    <source>
        <dbReference type="ARBA" id="ARBA00005842"/>
    </source>
</evidence>
<reference evidence="6" key="2">
    <citation type="submission" date="2020-10" db="UniProtKB">
        <authorList>
            <consortium name="WormBaseParasite"/>
        </authorList>
    </citation>
    <scope>IDENTIFICATION</scope>
</reference>
<dbReference type="PANTHER" id="PTHR11088:SF89">
    <property type="entry name" value="TRNA DIMETHYLALLYLTRANSFERASE"/>
    <property type="match status" value="1"/>
</dbReference>
<protein>
    <submittedName>
        <fullName evidence="6">tRNA dimethylallyltransferase</fullName>
    </submittedName>
</protein>
<dbReference type="Gene3D" id="3.40.50.300">
    <property type="entry name" value="P-loop containing nucleotide triphosphate hydrolases"/>
    <property type="match status" value="1"/>
</dbReference>
<dbReference type="InterPro" id="IPR039657">
    <property type="entry name" value="Dimethylallyltransferase"/>
</dbReference>
<sequence>MLRSVLRQLYRRIRMNDKPLIVVGGCTGTGKSDLGIQVAKKFNGEVISADSMQIYKGLDIVTNKVTDEEMDGIPHHLMSFHDPVDSKYNITRFQEAALKVMEDIWARGKLPVIVGGTAYYVEGVIYCDNLVKAANAVTYLIKP</sequence>
<dbReference type="PANTHER" id="PTHR11088">
    <property type="entry name" value="TRNA DIMETHYLALLYLTRANSFERASE"/>
    <property type="match status" value="1"/>
</dbReference>
<dbReference type="GO" id="GO:0005739">
    <property type="term" value="C:mitochondrion"/>
    <property type="evidence" value="ECO:0007669"/>
    <property type="project" value="TreeGrafter"/>
</dbReference>
<dbReference type="GO" id="GO:0052381">
    <property type="term" value="F:tRNA dimethylallyltransferase activity"/>
    <property type="evidence" value="ECO:0007669"/>
    <property type="project" value="TreeGrafter"/>
</dbReference>